<feature type="signal peptide" evidence="18">
    <location>
        <begin position="1"/>
        <end position="22"/>
    </location>
</feature>
<feature type="region of interest" description="Disordered" evidence="16">
    <location>
        <begin position="1291"/>
        <end position="1337"/>
    </location>
</feature>
<dbReference type="InterPro" id="IPR008266">
    <property type="entry name" value="Tyr_kinase_AS"/>
</dbReference>
<feature type="region of interest" description="Disordered" evidence="16">
    <location>
        <begin position="1203"/>
        <end position="1239"/>
    </location>
</feature>
<reference evidence="20" key="1">
    <citation type="submission" date="2022-11" db="EMBL/GenBank/DDBJ databases">
        <authorList>
            <person name="Kikuchi T."/>
        </authorList>
    </citation>
    <scope>NUCLEOTIDE SEQUENCE</scope>
    <source>
        <strain evidence="20">PS1010</strain>
    </source>
</reference>
<comment type="caution">
    <text evidence="20">The sequence shown here is derived from an EMBL/GenBank/DDBJ whole genome shotgun (WGS) entry which is preliminary data.</text>
</comment>
<dbReference type="Gene3D" id="3.30.200.20">
    <property type="entry name" value="Phosphorylase Kinase, domain 1"/>
    <property type="match status" value="1"/>
</dbReference>
<dbReference type="Pfam" id="PF00757">
    <property type="entry name" value="Furin-like"/>
    <property type="match status" value="1"/>
</dbReference>
<dbReference type="InterPro" id="IPR000719">
    <property type="entry name" value="Prot_kinase_dom"/>
</dbReference>
<dbReference type="Gene3D" id="2.10.220.10">
    <property type="entry name" value="Hormone Receptor, Insulin-like Growth Factor Receptor 1, Chain A, domain 2"/>
    <property type="match status" value="3"/>
</dbReference>
<dbReference type="EMBL" id="CANHGI010000002">
    <property type="protein sequence ID" value="CAI5443861.1"/>
    <property type="molecule type" value="Genomic_DNA"/>
</dbReference>
<dbReference type="SUPFAM" id="SSF56112">
    <property type="entry name" value="Protein kinase-like (PK-like)"/>
    <property type="match status" value="1"/>
</dbReference>
<evidence type="ECO:0000256" key="8">
    <source>
        <dbReference type="ARBA" id="ARBA00022840"/>
    </source>
</evidence>
<feature type="compositionally biased region" description="Polar residues" evidence="16">
    <location>
        <begin position="1230"/>
        <end position="1239"/>
    </location>
</feature>
<keyword evidence="12" id="KW-0675">Receptor</keyword>
<dbReference type="Pfam" id="PF01030">
    <property type="entry name" value="Recep_L_domain"/>
    <property type="match status" value="2"/>
</dbReference>
<sequence>MRCRLIFCLIFIIFLKNFGVFGVKNGVKTPRRIRKTIVREWDINEPGVCSGTTNLLSKYGSGNFIGDLEKMYKGCRRVYGNLEITWIEEAQLKAYANSSEPLKSLPFFDELEEIRGTLLIYRVNVLRISFPKLKVIYGDELFHGNAVWIQGNPEMQEISMRNLRVIRGGNVTIRDSPKLCYIGTKIDWPELLEDGQNQFVDQKGSHEHCFGGAKNGTDSENQGESLAKCHSSCEHCWGRQEADCQEVYRSVCPKPCNQCFFYNATASYECCDSSCLGGCYGHGPANCVACSRFEMDGKCVDVCPPRKIFDHKKGKLVPNAEGRFQNGNHCVKECPDELLIENDVCVRHCSEGHTYDASKNIRECEKCSGVCPKICAVDAPLNRTTLLALKGCEQIDGFIWIDKVHGHFEPSDFFALENVRSVSEFVILVAQPVLNLKFLRNLEIIEGRKLHNLRFALGIMKCDNIASLNLNSLKLIKNGAELLSKKTRMEVRRKGATVEIGQNRDSKICESYDQICNSNCNHLGCWGPDASDCLGCRTWNNMGKCVAKCDSQGFLRNQTSMQCQKCSPECRTCNGLGPYDCLTCQHYSILNPEYGNRLECVQECPITHYPSKTGPSPGLGSGLTCEPCHAACYNYGCTGNASHLSAGGCNQCKFAVLNNKNAGIFCLKARDMSSVCVENELEDYYVSTTRLEGVNETHCEKCNEKCLNCTSAGVSVHTNGCVCRNFAMLVPSGDSVCVDRCLTNYYKSREKSDNEYGICESCHPECDKNYGCLDATPFTCDYCKTNYIYHQNSSRECLSKCPDSQPYIDPATKQCLDYDIASAQKRTRYLIVAAVLSAFLFMFCVVMAIWYKCRKIGEKLKIAELVEMPEQIPIDPTIRANMSRVCLIPSSELQIKHEKRLGKGAFGTVYAGIYYLKKSSKRTIKLPVAIKVFQMNQSQTDEMLEEATNMFRLKHENLLKIIGFCMHDDGLKIVTLYRPLGNLQEFLKQHQENLGARELMLYCCQIAAGMRYLFKQRVVHRDLAARNVLVKKFNHVEITDFGLSKILKHDADSITIKTGKVAIKWLAIEIFSNHSYTHASDVWAFGVTCWEILTFGSSPYQGMSTDSIHGFLKDGNRLTQPANCSPDLYQELLRCWMSNPESRPNFNQLHERFEEFCKCPQLFIELSNPEKSGQNPDFFEDQFQADILREIFEETIDPREYFASHEMPGSPTSSTATFTLPNGENPGISRMQSVASSRYQTQPFSQNSIDFSSSLDSPGIHQDTNSYLIPKTKEAQLQSSVLYTPVVVNEDGKTEHAPEYYNQPSTSGYYNESSLLNNKKPSKIEEEPENLEKESCL</sequence>
<feature type="chain" id="PRO_5040433781" description="receptor protein-tyrosine kinase" evidence="18">
    <location>
        <begin position="23"/>
        <end position="1337"/>
    </location>
</feature>
<dbReference type="PROSITE" id="PS00109">
    <property type="entry name" value="PROTEIN_KINASE_TYR"/>
    <property type="match status" value="1"/>
</dbReference>
<evidence type="ECO:0000256" key="17">
    <source>
        <dbReference type="SAM" id="Phobius"/>
    </source>
</evidence>
<keyword evidence="4" id="KW-0808">Transferase</keyword>
<evidence type="ECO:0000256" key="3">
    <source>
        <dbReference type="ARBA" id="ARBA00022553"/>
    </source>
</evidence>
<accession>A0A9P1N142</accession>
<feature type="domain" description="Protein kinase" evidence="19">
    <location>
        <begin position="895"/>
        <end position="1153"/>
    </location>
</feature>
<comment type="subcellular location">
    <subcellularLocation>
        <location evidence="1">Membrane</location>
        <topology evidence="1">Single-pass type I membrane protein</topology>
    </subcellularLocation>
</comment>
<keyword evidence="10 17" id="KW-0472">Membrane</keyword>
<keyword evidence="9 17" id="KW-1133">Transmembrane helix</keyword>
<evidence type="ECO:0000256" key="7">
    <source>
        <dbReference type="ARBA" id="ARBA00022777"/>
    </source>
</evidence>
<evidence type="ECO:0000313" key="20">
    <source>
        <dbReference type="EMBL" id="CAI5443861.1"/>
    </source>
</evidence>
<keyword evidence="13" id="KW-0325">Glycoprotein</keyword>
<feature type="transmembrane region" description="Helical" evidence="17">
    <location>
        <begin position="829"/>
        <end position="851"/>
    </location>
</feature>
<evidence type="ECO:0000256" key="14">
    <source>
        <dbReference type="ARBA" id="ARBA00051243"/>
    </source>
</evidence>
<dbReference type="Pfam" id="PF07714">
    <property type="entry name" value="PK_Tyr_Ser-Thr"/>
    <property type="match status" value="1"/>
</dbReference>
<organism evidence="20 21">
    <name type="scientific">Caenorhabditis angaria</name>
    <dbReference type="NCBI Taxonomy" id="860376"/>
    <lineage>
        <taxon>Eukaryota</taxon>
        <taxon>Metazoa</taxon>
        <taxon>Ecdysozoa</taxon>
        <taxon>Nematoda</taxon>
        <taxon>Chromadorea</taxon>
        <taxon>Rhabditida</taxon>
        <taxon>Rhabditina</taxon>
        <taxon>Rhabditomorpha</taxon>
        <taxon>Rhabditoidea</taxon>
        <taxon>Rhabditidae</taxon>
        <taxon>Peloderinae</taxon>
        <taxon>Caenorhabditis</taxon>
    </lineage>
</organism>
<dbReference type="InterPro" id="IPR000494">
    <property type="entry name" value="Rcpt_L-dom"/>
</dbReference>
<dbReference type="InterPro" id="IPR032778">
    <property type="entry name" value="GF_recep_IV"/>
</dbReference>
<dbReference type="InterPro" id="IPR050122">
    <property type="entry name" value="RTK"/>
</dbReference>
<dbReference type="InterPro" id="IPR006212">
    <property type="entry name" value="Furin_repeat"/>
</dbReference>
<keyword evidence="3" id="KW-0597">Phosphoprotein</keyword>
<dbReference type="Gene3D" id="1.10.510.10">
    <property type="entry name" value="Transferase(Phosphotransferase) domain 1"/>
    <property type="match status" value="1"/>
</dbReference>
<dbReference type="GO" id="GO:0043235">
    <property type="term" value="C:receptor complex"/>
    <property type="evidence" value="ECO:0007669"/>
    <property type="project" value="TreeGrafter"/>
</dbReference>
<protein>
    <recommendedName>
        <fullName evidence="2">receptor protein-tyrosine kinase</fullName>
        <ecNumber evidence="2">2.7.10.1</ecNumber>
    </recommendedName>
</protein>
<evidence type="ECO:0000256" key="12">
    <source>
        <dbReference type="ARBA" id="ARBA00023170"/>
    </source>
</evidence>
<evidence type="ECO:0000256" key="5">
    <source>
        <dbReference type="ARBA" id="ARBA00022692"/>
    </source>
</evidence>
<feature type="compositionally biased region" description="Basic and acidic residues" evidence="16">
    <location>
        <begin position="1322"/>
        <end position="1337"/>
    </location>
</feature>
<dbReference type="InterPro" id="IPR011009">
    <property type="entry name" value="Kinase-like_dom_sf"/>
</dbReference>
<evidence type="ECO:0000313" key="21">
    <source>
        <dbReference type="Proteomes" id="UP001152747"/>
    </source>
</evidence>
<evidence type="ECO:0000256" key="4">
    <source>
        <dbReference type="ARBA" id="ARBA00022679"/>
    </source>
</evidence>
<dbReference type="GO" id="GO:0009925">
    <property type="term" value="C:basal plasma membrane"/>
    <property type="evidence" value="ECO:0007669"/>
    <property type="project" value="TreeGrafter"/>
</dbReference>
<keyword evidence="7" id="KW-0418">Kinase</keyword>
<evidence type="ECO:0000256" key="1">
    <source>
        <dbReference type="ARBA" id="ARBA00004479"/>
    </source>
</evidence>
<dbReference type="GO" id="GO:0004714">
    <property type="term" value="F:transmembrane receptor protein tyrosine kinase activity"/>
    <property type="evidence" value="ECO:0007669"/>
    <property type="project" value="UniProtKB-EC"/>
</dbReference>
<keyword evidence="18" id="KW-0732">Signal</keyword>
<evidence type="ECO:0000259" key="19">
    <source>
        <dbReference type="PROSITE" id="PS50011"/>
    </source>
</evidence>
<evidence type="ECO:0000256" key="16">
    <source>
        <dbReference type="SAM" id="MobiDB-lite"/>
    </source>
</evidence>
<comment type="catalytic activity">
    <reaction evidence="14">
        <text>L-tyrosyl-[protein] + ATP = O-phospho-L-tyrosyl-[protein] + ADP + H(+)</text>
        <dbReference type="Rhea" id="RHEA:10596"/>
        <dbReference type="Rhea" id="RHEA-COMP:10136"/>
        <dbReference type="Rhea" id="RHEA-COMP:20101"/>
        <dbReference type="ChEBI" id="CHEBI:15378"/>
        <dbReference type="ChEBI" id="CHEBI:30616"/>
        <dbReference type="ChEBI" id="CHEBI:46858"/>
        <dbReference type="ChEBI" id="CHEBI:61978"/>
        <dbReference type="ChEBI" id="CHEBI:456216"/>
        <dbReference type="EC" id="2.7.10.1"/>
    </reaction>
</comment>
<evidence type="ECO:0000256" key="15">
    <source>
        <dbReference type="PROSITE-ProRule" id="PRU10141"/>
    </source>
</evidence>
<gene>
    <name evidence="20" type="ORF">CAMP_LOCUS6498</name>
</gene>
<dbReference type="InterPro" id="IPR006211">
    <property type="entry name" value="Furin-like_Cys-rich_dom"/>
</dbReference>
<evidence type="ECO:0000256" key="13">
    <source>
        <dbReference type="ARBA" id="ARBA00023180"/>
    </source>
</evidence>
<dbReference type="PROSITE" id="PS50011">
    <property type="entry name" value="PROTEIN_KINASE_DOM"/>
    <property type="match status" value="1"/>
</dbReference>
<feature type="binding site" evidence="15">
    <location>
        <position position="931"/>
    </location>
    <ligand>
        <name>ATP</name>
        <dbReference type="ChEBI" id="CHEBI:30616"/>
    </ligand>
</feature>
<dbReference type="SUPFAM" id="SSF52058">
    <property type="entry name" value="L domain-like"/>
    <property type="match status" value="2"/>
</dbReference>
<dbReference type="GO" id="GO:0043066">
    <property type="term" value="P:negative regulation of apoptotic process"/>
    <property type="evidence" value="ECO:0007669"/>
    <property type="project" value="TreeGrafter"/>
</dbReference>
<evidence type="ECO:0000256" key="18">
    <source>
        <dbReference type="SAM" id="SignalP"/>
    </source>
</evidence>
<dbReference type="GO" id="GO:0038127">
    <property type="term" value="P:ERBB signaling pathway"/>
    <property type="evidence" value="ECO:0007669"/>
    <property type="project" value="UniProtKB-ARBA"/>
</dbReference>
<dbReference type="GO" id="GO:0008284">
    <property type="term" value="P:positive regulation of cell population proliferation"/>
    <property type="evidence" value="ECO:0007669"/>
    <property type="project" value="TreeGrafter"/>
</dbReference>
<proteinExistence type="predicted"/>
<keyword evidence="5 17" id="KW-0812">Transmembrane</keyword>
<keyword evidence="6 15" id="KW-0547">Nucleotide-binding</keyword>
<dbReference type="InterPro" id="IPR017441">
    <property type="entry name" value="Protein_kinase_ATP_BS"/>
</dbReference>
<evidence type="ECO:0000256" key="6">
    <source>
        <dbReference type="ARBA" id="ARBA00022741"/>
    </source>
</evidence>
<dbReference type="EC" id="2.7.10.1" evidence="2"/>
<dbReference type="GO" id="GO:0022008">
    <property type="term" value="P:neurogenesis"/>
    <property type="evidence" value="ECO:0007669"/>
    <property type="project" value="TreeGrafter"/>
</dbReference>
<dbReference type="InterPro" id="IPR001245">
    <property type="entry name" value="Ser-Thr/Tyr_kinase_cat_dom"/>
</dbReference>
<feature type="compositionally biased region" description="Polar residues" evidence="16">
    <location>
        <begin position="1302"/>
        <end position="1319"/>
    </location>
</feature>
<feature type="compositionally biased region" description="Polar residues" evidence="16">
    <location>
        <begin position="1210"/>
        <end position="1222"/>
    </location>
</feature>
<evidence type="ECO:0000256" key="10">
    <source>
        <dbReference type="ARBA" id="ARBA00023136"/>
    </source>
</evidence>
<dbReference type="PROSITE" id="PS00107">
    <property type="entry name" value="PROTEIN_KINASE_ATP"/>
    <property type="match status" value="1"/>
</dbReference>
<dbReference type="CDD" id="cd00064">
    <property type="entry name" value="FU"/>
    <property type="match status" value="3"/>
</dbReference>
<keyword evidence="21" id="KW-1185">Reference proteome</keyword>
<dbReference type="PANTHER" id="PTHR24416">
    <property type="entry name" value="TYROSINE-PROTEIN KINASE RECEPTOR"/>
    <property type="match status" value="1"/>
</dbReference>
<dbReference type="SMART" id="SM00219">
    <property type="entry name" value="TyrKc"/>
    <property type="match status" value="1"/>
</dbReference>
<dbReference type="PANTHER" id="PTHR24416:SF566">
    <property type="entry name" value="EPIDERMAL GROWTH FACTOR RECEPTOR"/>
    <property type="match status" value="1"/>
</dbReference>
<dbReference type="InterPro" id="IPR036941">
    <property type="entry name" value="Rcpt_L-dom_sf"/>
</dbReference>
<evidence type="ECO:0000256" key="2">
    <source>
        <dbReference type="ARBA" id="ARBA00011902"/>
    </source>
</evidence>
<dbReference type="Proteomes" id="UP001152747">
    <property type="component" value="Unassembled WGS sequence"/>
</dbReference>
<evidence type="ECO:0000256" key="9">
    <source>
        <dbReference type="ARBA" id="ARBA00022989"/>
    </source>
</evidence>
<dbReference type="OrthoDB" id="6219513at2759"/>
<name>A0A9P1N142_9PELO</name>
<dbReference type="Gene3D" id="3.80.20.20">
    <property type="entry name" value="Receptor L-domain"/>
    <property type="match status" value="2"/>
</dbReference>
<dbReference type="SMART" id="SM00261">
    <property type="entry name" value="FU"/>
    <property type="match status" value="6"/>
</dbReference>
<dbReference type="SUPFAM" id="SSF57184">
    <property type="entry name" value="Growth factor receptor domain"/>
    <property type="match status" value="3"/>
</dbReference>
<dbReference type="FunFam" id="1.10.510.10:FF:000027">
    <property type="entry name" value="Receptor protein-tyrosine kinase"/>
    <property type="match status" value="1"/>
</dbReference>
<dbReference type="InterPro" id="IPR009030">
    <property type="entry name" value="Growth_fac_rcpt_cys_sf"/>
</dbReference>
<evidence type="ECO:0000256" key="11">
    <source>
        <dbReference type="ARBA" id="ARBA00023137"/>
    </source>
</evidence>
<dbReference type="InterPro" id="IPR020635">
    <property type="entry name" value="Tyr_kinase_cat_dom"/>
</dbReference>
<dbReference type="GO" id="GO:0005524">
    <property type="term" value="F:ATP binding"/>
    <property type="evidence" value="ECO:0007669"/>
    <property type="project" value="UniProtKB-UniRule"/>
</dbReference>
<keyword evidence="8 15" id="KW-0067">ATP-binding</keyword>
<dbReference type="Pfam" id="PF14843">
    <property type="entry name" value="GF_recep_IV"/>
    <property type="match status" value="1"/>
</dbReference>
<dbReference type="PRINTS" id="PR00109">
    <property type="entry name" value="TYRKINASE"/>
</dbReference>
<keyword evidence="11" id="KW-0829">Tyrosine-protein kinase</keyword>